<evidence type="ECO:0000256" key="3">
    <source>
        <dbReference type="ARBA" id="ARBA00022679"/>
    </source>
</evidence>
<dbReference type="SMART" id="SM00387">
    <property type="entry name" value="HATPase_c"/>
    <property type="match status" value="1"/>
</dbReference>
<evidence type="ECO:0000259" key="8">
    <source>
        <dbReference type="PROSITE" id="PS50109"/>
    </source>
</evidence>
<evidence type="ECO:0000256" key="6">
    <source>
        <dbReference type="ARBA" id="ARBA00022840"/>
    </source>
</evidence>
<dbReference type="InterPro" id="IPR036890">
    <property type="entry name" value="HATPase_C_sf"/>
</dbReference>
<dbReference type="InterPro" id="IPR003594">
    <property type="entry name" value="HATPase_dom"/>
</dbReference>
<accession>A0A4P6WV89</accession>
<dbReference type="Gene3D" id="3.30.565.10">
    <property type="entry name" value="Histidine kinase-like ATPase, C-terminal domain"/>
    <property type="match status" value="1"/>
</dbReference>
<evidence type="ECO:0000313" key="10">
    <source>
        <dbReference type="Proteomes" id="UP000293912"/>
    </source>
</evidence>
<feature type="transmembrane region" description="Helical" evidence="7">
    <location>
        <begin position="409"/>
        <end position="427"/>
    </location>
</feature>
<keyword evidence="10" id="KW-1185">Reference proteome</keyword>
<dbReference type="SUPFAM" id="SSF55874">
    <property type="entry name" value="ATPase domain of HSP90 chaperone/DNA topoisomerase II/histidine kinase"/>
    <property type="match status" value="1"/>
</dbReference>
<evidence type="ECO:0000256" key="4">
    <source>
        <dbReference type="ARBA" id="ARBA00022741"/>
    </source>
</evidence>
<dbReference type="RefSeq" id="WP_243721658.1">
    <property type="nucleotide sequence ID" value="NZ_CP037867.1"/>
</dbReference>
<evidence type="ECO:0000256" key="5">
    <source>
        <dbReference type="ARBA" id="ARBA00022777"/>
    </source>
</evidence>
<comment type="catalytic activity">
    <reaction evidence="1">
        <text>ATP + protein L-histidine = ADP + protein N-phospho-L-histidine.</text>
        <dbReference type="EC" id="2.7.13.3"/>
    </reaction>
</comment>
<dbReference type="PANTHER" id="PTHR44936:SF10">
    <property type="entry name" value="SENSOR PROTEIN RSTB"/>
    <property type="match status" value="1"/>
</dbReference>
<evidence type="ECO:0000256" key="7">
    <source>
        <dbReference type="SAM" id="Phobius"/>
    </source>
</evidence>
<name>A0A4P6WV89_HYDPS</name>
<gene>
    <name evidence="9" type="primary">pfeS</name>
    <name evidence="9" type="ORF">HPF_00400</name>
</gene>
<dbReference type="PRINTS" id="PR00344">
    <property type="entry name" value="BCTRLSENSOR"/>
</dbReference>
<dbReference type="GO" id="GO:0004673">
    <property type="term" value="F:protein histidine kinase activity"/>
    <property type="evidence" value="ECO:0007669"/>
    <property type="project" value="UniProtKB-EC"/>
</dbReference>
<dbReference type="EC" id="2.7.13.3" evidence="2"/>
<keyword evidence="7" id="KW-0812">Transmembrane</keyword>
<dbReference type="Pfam" id="PF02518">
    <property type="entry name" value="HATPase_c"/>
    <property type="match status" value="1"/>
</dbReference>
<dbReference type="EMBL" id="CP037867">
    <property type="protein sequence ID" value="QBM26115.1"/>
    <property type="molecule type" value="Genomic_DNA"/>
</dbReference>
<dbReference type="Proteomes" id="UP000293912">
    <property type="component" value="Chromosome"/>
</dbReference>
<evidence type="ECO:0000256" key="1">
    <source>
        <dbReference type="ARBA" id="ARBA00000085"/>
    </source>
</evidence>
<dbReference type="PANTHER" id="PTHR44936">
    <property type="entry name" value="SENSOR PROTEIN CREC"/>
    <property type="match status" value="1"/>
</dbReference>
<keyword evidence="7" id="KW-0472">Membrane</keyword>
<dbReference type="PROSITE" id="PS50109">
    <property type="entry name" value="HIS_KIN"/>
    <property type="match status" value="1"/>
</dbReference>
<organism evidence="9 10">
    <name type="scientific">Hydrogenophaga pseudoflava</name>
    <name type="common">Pseudomonas carboxydoflava</name>
    <dbReference type="NCBI Taxonomy" id="47421"/>
    <lineage>
        <taxon>Bacteria</taxon>
        <taxon>Pseudomonadati</taxon>
        <taxon>Pseudomonadota</taxon>
        <taxon>Betaproteobacteria</taxon>
        <taxon>Burkholderiales</taxon>
        <taxon>Comamonadaceae</taxon>
        <taxon>Hydrogenophaga</taxon>
    </lineage>
</organism>
<reference evidence="9 10" key="1">
    <citation type="submission" date="2019-03" db="EMBL/GenBank/DDBJ databases">
        <authorList>
            <person name="Sebastian G."/>
            <person name="Baumann P."/>
            <person name="Ruckert C."/>
            <person name="Kalinowski J."/>
            <person name="Nebel B."/>
            <person name="Takors R."/>
            <person name="Blombach B."/>
        </authorList>
    </citation>
    <scope>NUCLEOTIDE SEQUENCE [LARGE SCALE GENOMIC DNA]</scope>
    <source>
        <strain evidence="9 10">DSM 1084</strain>
    </source>
</reference>
<keyword evidence="7" id="KW-1133">Transmembrane helix</keyword>
<feature type="domain" description="Histidine kinase" evidence="8">
    <location>
        <begin position="506"/>
        <end position="709"/>
    </location>
</feature>
<evidence type="ECO:0000256" key="2">
    <source>
        <dbReference type="ARBA" id="ARBA00012438"/>
    </source>
</evidence>
<protein>
    <recommendedName>
        <fullName evidence="2">histidine kinase</fullName>
        <ecNumber evidence="2">2.7.13.3</ecNumber>
    </recommendedName>
</protein>
<evidence type="ECO:0000313" key="9">
    <source>
        <dbReference type="EMBL" id="QBM26115.1"/>
    </source>
</evidence>
<keyword evidence="4" id="KW-0547">Nucleotide-binding</keyword>
<dbReference type="KEGG" id="hpse:HPF_00400"/>
<keyword evidence="3 9" id="KW-0808">Transferase</keyword>
<proteinExistence type="predicted"/>
<dbReference type="GO" id="GO:0005524">
    <property type="term" value="F:ATP binding"/>
    <property type="evidence" value="ECO:0007669"/>
    <property type="project" value="UniProtKB-KW"/>
</dbReference>
<sequence>MKFGPLDLPSLPALTLPRLPLAAFRRRIVFHGVFLLLALAVVGLALTLLAEEKQRARARYEAGFRQTLSTMAAQLRHPTGQLALINADAVAPSDAGLSPVVLPFSALDYSDPFKARQAVEMSGCAVHWPNDGGQLCVGVGNSAYAGGVVYLVADLVLPPAVAREKGTLELDPVSHAVIRAETAAGTERWVAPFEAPGDAPADLGDGGLRGRITGFAGEGTLLVKGSRPVRDFRGWLWQEAGCAVPGQALPDCARRSLLSLRVPVEAWRKALFAKGPRTWPPTNLAQTRLHLQWVGPGGRVLFDSARPGAERAFSLQQLAGTLSEGEVLRIERLGADQPQLVTQLRGQAQGEGVAAPWLTRLILRLPSSDTRTQVSASETVSTSSGRYQLSLSGELASVDRSLSATATRVSGFVGAMLAAIFLAWLVIELGLIRPVALLTQRAAALNYNMQDPQVERRLGDLDVSEFRGRDEMGILAGSLAALLQRVKEGVRREHLRNEQERDMWHAVGHEIMSPLQSLMVLHGDAADPSHRYVHRMQQAVRALYGTASPSEAITAATVEVDALDLDTFLRHVAENAPYAGIADVVYAPAGAPVWVQADEHSLEDVVTHVLRNADRYRPAGTPVTLALSGLGEAMVALEIHNTGPAIPEALLDKIFDYGVSDGAASGAQGEGRGQGLFVARTYMAKMGGTITAANVGDGVSFTLRLPRATSRTPTSA</sequence>
<keyword evidence="5" id="KW-0418">Kinase</keyword>
<dbReference type="InterPro" id="IPR005467">
    <property type="entry name" value="His_kinase_dom"/>
</dbReference>
<dbReference type="InterPro" id="IPR004358">
    <property type="entry name" value="Sig_transdc_His_kin-like_C"/>
</dbReference>
<keyword evidence="6" id="KW-0067">ATP-binding</keyword>
<dbReference type="InterPro" id="IPR050980">
    <property type="entry name" value="2C_sensor_his_kinase"/>
</dbReference>
<feature type="transmembrane region" description="Helical" evidence="7">
    <location>
        <begin position="28"/>
        <end position="50"/>
    </location>
</feature>
<dbReference type="AlphaFoldDB" id="A0A4P6WV89"/>